<proteinExistence type="predicted"/>
<evidence type="ECO:0000313" key="2">
    <source>
        <dbReference type="Proteomes" id="UP000027821"/>
    </source>
</evidence>
<reference evidence="1 2" key="1">
    <citation type="submission" date="2014-04" db="EMBL/GenBank/DDBJ databases">
        <title>Characterization and application of a salt tolerant electro-active bacterium.</title>
        <authorList>
            <person name="Yang L."/>
            <person name="Wei S."/>
            <person name="Tay Q.X.M."/>
        </authorList>
    </citation>
    <scope>NUCLEOTIDE SEQUENCE [LARGE SCALE GENOMIC DNA]</scope>
    <source>
        <strain evidence="1 2">LY1</strain>
    </source>
</reference>
<sequence>MLSLLKKWDSIFDDGHGNLGEDYYKSMAYGGLFRDKSNTPTDSFKSQVPDLSKRNKIIEILLKEQNGEFSAKCKKCN</sequence>
<dbReference type="EMBL" id="JMIH01000014">
    <property type="protein sequence ID" value="KEO74599.1"/>
    <property type="molecule type" value="Genomic_DNA"/>
</dbReference>
<dbReference type="Proteomes" id="UP000027821">
    <property type="component" value="Unassembled WGS sequence"/>
</dbReference>
<evidence type="ECO:0000313" key="1">
    <source>
        <dbReference type="EMBL" id="KEO74599.1"/>
    </source>
</evidence>
<dbReference type="OrthoDB" id="1450227at2"/>
<dbReference type="STRING" id="1048983.EL17_02690"/>
<protein>
    <submittedName>
        <fullName evidence="1">Uncharacterized protein</fullName>
    </submittedName>
</protein>
<organism evidence="1 2">
    <name type="scientific">Anditalea andensis</name>
    <dbReference type="NCBI Taxonomy" id="1048983"/>
    <lineage>
        <taxon>Bacteria</taxon>
        <taxon>Pseudomonadati</taxon>
        <taxon>Bacteroidota</taxon>
        <taxon>Cytophagia</taxon>
        <taxon>Cytophagales</taxon>
        <taxon>Cytophagaceae</taxon>
        <taxon>Anditalea</taxon>
    </lineage>
</organism>
<gene>
    <name evidence="1" type="ORF">EL17_02690</name>
</gene>
<accession>A0A074L0E8</accession>
<name>A0A074L0E8_9BACT</name>
<comment type="caution">
    <text evidence="1">The sequence shown here is derived from an EMBL/GenBank/DDBJ whole genome shotgun (WGS) entry which is preliminary data.</text>
</comment>
<dbReference type="AlphaFoldDB" id="A0A074L0E8"/>
<keyword evidence="2" id="KW-1185">Reference proteome</keyword>